<comment type="similarity">
    <text evidence="1">Belongs to the VPS8 family.</text>
</comment>
<evidence type="ECO:0000259" key="3">
    <source>
        <dbReference type="Pfam" id="PF12816"/>
    </source>
</evidence>
<dbReference type="Gene3D" id="2.130.10.10">
    <property type="entry name" value="YVTN repeat-like/Quinoprotein amine dehydrogenase"/>
    <property type="match status" value="1"/>
</dbReference>
<dbReference type="InterPro" id="IPR045111">
    <property type="entry name" value="Vps41/Vps8"/>
</dbReference>
<dbReference type="SUPFAM" id="SSF50978">
    <property type="entry name" value="WD40 repeat-like"/>
    <property type="match status" value="1"/>
</dbReference>
<dbReference type="InterPro" id="IPR025941">
    <property type="entry name" value="Vps8_central_dom"/>
</dbReference>
<feature type="domain" description="Vacuolar protein sorting-associated protein 8 central" evidence="3">
    <location>
        <begin position="593"/>
        <end position="809"/>
    </location>
</feature>
<name>A0A9W7GRZ0_9STRA</name>
<gene>
    <name evidence="4" type="ORF">TrCOL_g4723</name>
</gene>
<dbReference type="GO" id="GO:0030897">
    <property type="term" value="C:HOPS complex"/>
    <property type="evidence" value="ECO:0007669"/>
    <property type="project" value="TreeGrafter"/>
</dbReference>
<comment type="caution">
    <text evidence="4">The sequence shown here is derived from an EMBL/GenBank/DDBJ whole genome shotgun (WGS) entry which is preliminary data.</text>
</comment>
<feature type="region of interest" description="Disordered" evidence="2">
    <location>
        <begin position="45"/>
        <end position="74"/>
    </location>
</feature>
<sequence length="1389" mass="150352">MSSRTLEALLAESDSDSDSPPLASAPIRDDSVDISKTYSVELERILAESSDEDENDFDSSALPPSYLSSTNMSSNNSADLSNSGILAKLLQGSDSSSDDDGDAPRAALTLLKNSTYETHGPGSPTSLAVRSKLIAVATTGGSVLLYDHFENLQVVLPPLKPSLPATAVDINHISFHVVCGYADGSVALYDVSSGKNLKVTQPNPGVPITQAKFLKPTGSPQSETQAITVASNGVVNKLAFISGLLGFSVDLDCLLDGTAGPVVGLATGDRCLALSSSKSSFVVVTEPSIRVVNKWPSPAYATGGIAVAADKPDEQPMALPCLCWTKTKLEGNTTEMLCRGWGDKLQFLNMHLPDPDAPFPSFGSGSVYQLRGEVKSLSPLPPNNLAALISPPSQPPSFIDIFSTTSLALVGIIDLLSPSSPPPVPITFSQYSNGQRWYHDSLAHCSNHTYILSETCLQILKVEEWNVKIDRLIASGEWLHALSLCLDHYSTQILASSALQKPSLSRSVSHTITHHPFFSPPTPSPEEATLAAYLTQYLSLAFENAPTSSAATSSHFRMIANVVIEYCVVTKRLDLLFGEIFTAFVGAEQSHTFVDLLEPFVLADQLTYISPLVMSTFVEFCRMSNDLSRVERCLVHLDVKVMDFDSVLKLLRNNKMFVALLHVYTSGLDDFVTPLQIVYEEIFDAADSCDDVHEFARVRQEGKGAVLGYNKRREAKSKRSRFEVAGGLAALYIERCFKDERFPSGGELSLPSGDGSVAPQILNLLLAPEYLVSKNPNNRKGKEKSRGFKYPYLRILLVLDPLASLSILSDLIVKEKDNGMWDLGDQGVIENTDIVGILNEAFSGEDLPKASRPLFLEFVADLIDKDLVALEDVALVQEVLLRLASNDPAKLVPVLTNLSTGTYDLTAAFKAVEGHNRAELVLHRGVHPVTSESFGCAMRCYFVDREAQFRIGIFDFIEESMGRSENDFMRDTVMEVLPDLVQCDVGKTVGLVKELECFEQAMKALKRKGVNGDIVYSFLRFVFLGSGGSSEGLVEGGGGVGLTSMIGLDDRHLFIKLMCEYDGGEVYGFLKEKKGGGRQQQEGGYGGFEDDEFGGEGMEGIGGDVFYDIHMALSICRNFDLSEATAYLLELAGDVDEALELMLRRLESDLMEIKTRMRAGEDGLEEVVGRLGKVLNASLDLCQRNEGGEEGKEGVLYFIVLDRLMHLKTFLGMGEGGGGGGEERLAAVLHDLLHQLVLRIVSSNSSIVLANIVERVTMAGNVLGDFRDILEAIMESCIFEVNVCDAAEVVVMEGMVELKREKEREELRGMRGEDVGVRAVGKGGRGTGGGRRKGRGGSGDSGWLGRRGGRYRKFGWKGGRGGGGEGGAGKLRFVGGGDINQPTFVGGEV</sequence>
<dbReference type="PANTHER" id="PTHR12616">
    <property type="entry name" value="VACUOLAR PROTEIN SORTING VPS41"/>
    <property type="match status" value="1"/>
</dbReference>
<dbReference type="InterPro" id="IPR015943">
    <property type="entry name" value="WD40/YVTN_repeat-like_dom_sf"/>
</dbReference>
<feature type="compositionally biased region" description="Low complexity" evidence="2">
    <location>
        <begin position="1"/>
        <end position="26"/>
    </location>
</feature>
<organism evidence="4 5">
    <name type="scientific">Triparma columacea</name>
    <dbReference type="NCBI Taxonomy" id="722753"/>
    <lineage>
        <taxon>Eukaryota</taxon>
        <taxon>Sar</taxon>
        <taxon>Stramenopiles</taxon>
        <taxon>Ochrophyta</taxon>
        <taxon>Bolidophyceae</taxon>
        <taxon>Parmales</taxon>
        <taxon>Triparmaceae</taxon>
        <taxon>Triparma</taxon>
    </lineage>
</organism>
<keyword evidence="5" id="KW-1185">Reference proteome</keyword>
<feature type="compositionally biased region" description="Gly residues" evidence="2">
    <location>
        <begin position="1336"/>
        <end position="1346"/>
    </location>
</feature>
<dbReference type="GO" id="GO:0006623">
    <property type="term" value="P:protein targeting to vacuole"/>
    <property type="evidence" value="ECO:0007669"/>
    <property type="project" value="InterPro"/>
</dbReference>
<dbReference type="EMBL" id="BRYA01000480">
    <property type="protein sequence ID" value="GMI49230.1"/>
    <property type="molecule type" value="Genomic_DNA"/>
</dbReference>
<dbReference type="Proteomes" id="UP001165065">
    <property type="component" value="Unassembled WGS sequence"/>
</dbReference>
<dbReference type="GO" id="GO:0034058">
    <property type="term" value="P:endosomal vesicle fusion"/>
    <property type="evidence" value="ECO:0007669"/>
    <property type="project" value="TreeGrafter"/>
</dbReference>
<dbReference type="Pfam" id="PF23410">
    <property type="entry name" value="Beta-prop_VPS8"/>
    <property type="match status" value="1"/>
</dbReference>
<dbReference type="InterPro" id="IPR036322">
    <property type="entry name" value="WD40_repeat_dom_sf"/>
</dbReference>
<reference evidence="5" key="1">
    <citation type="journal article" date="2023" name="Commun. Biol.">
        <title>Genome analysis of Parmales, the sister group of diatoms, reveals the evolutionary specialization of diatoms from phago-mixotrophs to photoautotrophs.</title>
        <authorList>
            <person name="Ban H."/>
            <person name="Sato S."/>
            <person name="Yoshikawa S."/>
            <person name="Yamada K."/>
            <person name="Nakamura Y."/>
            <person name="Ichinomiya M."/>
            <person name="Sato N."/>
            <person name="Blanc-Mathieu R."/>
            <person name="Endo H."/>
            <person name="Kuwata A."/>
            <person name="Ogata H."/>
        </authorList>
    </citation>
    <scope>NUCLEOTIDE SEQUENCE [LARGE SCALE GENOMIC DNA]</scope>
</reference>
<accession>A0A9W7GRZ0</accession>
<feature type="region of interest" description="Disordered" evidence="2">
    <location>
        <begin position="1"/>
        <end position="30"/>
    </location>
</feature>
<dbReference type="PANTHER" id="PTHR12616:SF8">
    <property type="entry name" value="VACUOLAR PROTEIN SORTING-ASSOCIATED PROTEIN 8 HOMOLOG"/>
    <property type="match status" value="1"/>
</dbReference>
<protein>
    <recommendedName>
        <fullName evidence="3">Vacuolar protein sorting-associated protein 8 central domain-containing protein</fullName>
    </recommendedName>
</protein>
<evidence type="ECO:0000313" key="5">
    <source>
        <dbReference type="Proteomes" id="UP001165065"/>
    </source>
</evidence>
<evidence type="ECO:0000256" key="2">
    <source>
        <dbReference type="SAM" id="MobiDB-lite"/>
    </source>
</evidence>
<dbReference type="Pfam" id="PF12816">
    <property type="entry name" value="TPR_Vps8"/>
    <property type="match status" value="1"/>
</dbReference>
<proteinExistence type="inferred from homology"/>
<evidence type="ECO:0000313" key="4">
    <source>
        <dbReference type="EMBL" id="GMI49230.1"/>
    </source>
</evidence>
<dbReference type="GO" id="GO:0005770">
    <property type="term" value="C:late endosome"/>
    <property type="evidence" value="ECO:0007669"/>
    <property type="project" value="TreeGrafter"/>
</dbReference>
<evidence type="ECO:0000256" key="1">
    <source>
        <dbReference type="ARBA" id="ARBA00009422"/>
    </source>
</evidence>
<feature type="region of interest" description="Disordered" evidence="2">
    <location>
        <begin position="1318"/>
        <end position="1346"/>
    </location>
</feature>
<dbReference type="OrthoDB" id="289913at2759"/>